<proteinExistence type="predicted"/>
<feature type="compositionally biased region" description="Low complexity" evidence="1">
    <location>
        <begin position="41"/>
        <end position="56"/>
    </location>
</feature>
<accession>A0A1H0MXU2</accession>
<gene>
    <name evidence="2" type="ORF">SAMN05192558_105101</name>
</gene>
<dbReference type="EMBL" id="FNJB01000005">
    <property type="protein sequence ID" value="SDO85096.1"/>
    <property type="molecule type" value="Genomic_DNA"/>
</dbReference>
<feature type="region of interest" description="Disordered" evidence="1">
    <location>
        <begin position="33"/>
        <end position="79"/>
    </location>
</feature>
<dbReference type="Proteomes" id="UP000199651">
    <property type="component" value="Unassembled WGS sequence"/>
</dbReference>
<evidence type="ECO:0000313" key="3">
    <source>
        <dbReference type="Proteomes" id="UP000199651"/>
    </source>
</evidence>
<dbReference type="RefSeq" id="WP_133794593.1">
    <property type="nucleotide sequence ID" value="NZ_FNDV01000002.1"/>
</dbReference>
<evidence type="ECO:0000256" key="1">
    <source>
        <dbReference type="SAM" id="MobiDB-lite"/>
    </source>
</evidence>
<keyword evidence="3" id="KW-1185">Reference proteome</keyword>
<sequence>MGNKRLGAALAVIIGVLVAAMGLWAWAGGTPTQAGSDGPLSSTAPVPTTTTDPVASRAVGGTAYQGDGPPNWKDNRGHLQPRELTPETRTLLETKAVEVHTALDRLRAPELPRAAAVEEALVALGYPADSVFAEDVAAASDQRAVVFGISTSGGCVKGSVLPSQTRVEVDGLIPDWGCRTPQTH</sequence>
<organism evidence="2 3">
    <name type="scientific">Actinokineospora alba</name>
    <dbReference type="NCBI Taxonomy" id="504798"/>
    <lineage>
        <taxon>Bacteria</taxon>
        <taxon>Bacillati</taxon>
        <taxon>Actinomycetota</taxon>
        <taxon>Actinomycetes</taxon>
        <taxon>Pseudonocardiales</taxon>
        <taxon>Pseudonocardiaceae</taxon>
        <taxon>Actinokineospora</taxon>
    </lineage>
</organism>
<protein>
    <submittedName>
        <fullName evidence="2">Uncharacterized protein</fullName>
    </submittedName>
</protein>
<evidence type="ECO:0000313" key="2">
    <source>
        <dbReference type="EMBL" id="SDO85096.1"/>
    </source>
</evidence>
<dbReference type="AlphaFoldDB" id="A0A1H0MXU2"/>
<reference evidence="3" key="1">
    <citation type="submission" date="2016-10" db="EMBL/GenBank/DDBJ databases">
        <authorList>
            <person name="Varghese N."/>
            <person name="Submissions S."/>
        </authorList>
    </citation>
    <scope>NUCLEOTIDE SEQUENCE [LARGE SCALE GENOMIC DNA]</scope>
    <source>
        <strain evidence="3">IBRC-M 10655</strain>
    </source>
</reference>
<name>A0A1H0MXU2_9PSEU</name>
<dbReference type="STRING" id="504798.SAMN05421871_102151"/>